<name>A0A921SU94_9BACT</name>
<evidence type="ECO:0000313" key="2">
    <source>
        <dbReference type="Proteomes" id="UP000757103"/>
    </source>
</evidence>
<dbReference type="Proteomes" id="UP000757103">
    <property type="component" value="Unassembled WGS sequence"/>
</dbReference>
<evidence type="ECO:0000313" key="1">
    <source>
        <dbReference type="EMBL" id="HJG88730.1"/>
    </source>
</evidence>
<protein>
    <submittedName>
        <fullName evidence="1">Uncharacterized protein</fullName>
    </submittedName>
</protein>
<proteinExistence type="predicted"/>
<dbReference type="RefSeq" id="WP_272960774.1">
    <property type="nucleotide sequence ID" value="NZ_CAKMIC010000012.1"/>
</dbReference>
<gene>
    <name evidence="1" type="ORF">K8U91_04540</name>
</gene>
<accession>A0A921SU94</accession>
<comment type="caution">
    <text evidence="1">The sequence shown here is derived from an EMBL/GenBank/DDBJ whole genome shotgun (WGS) entry which is preliminary data.</text>
</comment>
<dbReference type="EMBL" id="DYUD01000015">
    <property type="protein sequence ID" value="HJG88730.1"/>
    <property type="molecule type" value="Genomic_DNA"/>
</dbReference>
<reference evidence="1" key="2">
    <citation type="submission" date="2021-09" db="EMBL/GenBank/DDBJ databases">
        <authorList>
            <person name="Gilroy R."/>
        </authorList>
    </citation>
    <scope>NUCLEOTIDE SEQUENCE</scope>
    <source>
        <strain evidence="1">CHK121-7720</strain>
    </source>
</reference>
<organism evidence="1 2">
    <name type="scientific">Barnesiella viscericola</name>
    <dbReference type="NCBI Taxonomy" id="397865"/>
    <lineage>
        <taxon>Bacteria</taxon>
        <taxon>Pseudomonadati</taxon>
        <taxon>Bacteroidota</taxon>
        <taxon>Bacteroidia</taxon>
        <taxon>Bacteroidales</taxon>
        <taxon>Barnesiellaceae</taxon>
        <taxon>Barnesiella</taxon>
    </lineage>
</organism>
<reference evidence="1" key="1">
    <citation type="journal article" date="2021" name="PeerJ">
        <title>Extensive microbial diversity within the chicken gut microbiome revealed by metagenomics and culture.</title>
        <authorList>
            <person name="Gilroy R."/>
            <person name="Ravi A."/>
            <person name="Getino M."/>
            <person name="Pursley I."/>
            <person name="Horton D.L."/>
            <person name="Alikhan N.F."/>
            <person name="Baker D."/>
            <person name="Gharbi K."/>
            <person name="Hall N."/>
            <person name="Watson M."/>
            <person name="Adriaenssens E.M."/>
            <person name="Foster-Nyarko E."/>
            <person name="Jarju S."/>
            <person name="Secka A."/>
            <person name="Antonio M."/>
            <person name="Oren A."/>
            <person name="Chaudhuri R.R."/>
            <person name="La Ragione R."/>
            <person name="Hildebrand F."/>
            <person name="Pallen M.J."/>
        </authorList>
    </citation>
    <scope>NUCLEOTIDE SEQUENCE</scope>
    <source>
        <strain evidence="1">CHK121-7720</strain>
    </source>
</reference>
<dbReference type="AlphaFoldDB" id="A0A921SU94"/>
<sequence length="105" mass="12454">MSQNDDLFTYDEDDAVKYIQNVLPQELKEKYSHDDIVYITDVVYDYYEQKGLFDDRDDEEVEIDEDDIIAYARKCARKDGVKIDDEDMPFLVRGELDYEESLGVF</sequence>